<gene>
    <name evidence="1" type="ORF">VFPFJ_00556</name>
</gene>
<evidence type="ECO:0000313" key="1">
    <source>
        <dbReference type="EMBL" id="OAQ94447.1"/>
    </source>
</evidence>
<dbReference type="EMBL" id="LSBI01000001">
    <property type="protein sequence ID" value="OAQ94447.1"/>
    <property type="molecule type" value="Genomic_DNA"/>
</dbReference>
<dbReference type="Proteomes" id="UP000078340">
    <property type="component" value="Unassembled WGS sequence"/>
</dbReference>
<name>A0A179HVP1_PURLI</name>
<proteinExistence type="predicted"/>
<dbReference type="AlphaFoldDB" id="A0A179HVP1"/>
<organism evidence="1 2">
    <name type="scientific">Purpureocillium lilacinum</name>
    <name type="common">Paecilomyces lilacinus</name>
    <dbReference type="NCBI Taxonomy" id="33203"/>
    <lineage>
        <taxon>Eukaryota</taxon>
        <taxon>Fungi</taxon>
        <taxon>Dikarya</taxon>
        <taxon>Ascomycota</taxon>
        <taxon>Pezizomycotina</taxon>
        <taxon>Sordariomycetes</taxon>
        <taxon>Hypocreomycetidae</taxon>
        <taxon>Hypocreales</taxon>
        <taxon>Ophiocordycipitaceae</taxon>
        <taxon>Purpureocillium</taxon>
    </lineage>
</organism>
<accession>A0A179HVP1</accession>
<evidence type="ECO:0000313" key="2">
    <source>
        <dbReference type="Proteomes" id="UP000078340"/>
    </source>
</evidence>
<comment type="caution">
    <text evidence="1">The sequence shown here is derived from an EMBL/GenBank/DDBJ whole genome shotgun (WGS) entry which is preliminary data.</text>
</comment>
<reference evidence="1 2" key="1">
    <citation type="submission" date="2016-02" db="EMBL/GenBank/DDBJ databases">
        <title>Biosynthesis of antibiotic leucinostatins and their inhibition on Phytophthora in bio-control Purpureocillium lilacinum.</title>
        <authorList>
            <person name="Wang G."/>
            <person name="Liu Z."/>
            <person name="Lin R."/>
            <person name="Li E."/>
            <person name="Mao Z."/>
            <person name="Ling J."/>
            <person name="Yin W."/>
            <person name="Xie B."/>
        </authorList>
    </citation>
    <scope>NUCLEOTIDE SEQUENCE [LARGE SCALE GENOMIC DNA]</scope>
    <source>
        <strain evidence="1">PLFJ-1</strain>
    </source>
</reference>
<sequence length="194" mass="20845">MCNSSPGPSRRLPGPVVSRRRPMLATMPWLPSLLPTPVGHRRHRSSAMSLFSKLQGLPGQCPPPPSLACPDDAKFEPPSGNSIGAFPRLPAALSPDPCRSSSYLASQAMPVLGPHAPVLSCLAARGRTRLLSHSIRHSNLYSMHPGSFFSTFTLFQPGPGELILHSFPSGPVLSRPFCPRSTRTDPQPRCLGPD</sequence>
<protein>
    <submittedName>
        <fullName evidence="1">Uncharacterized protein</fullName>
    </submittedName>
</protein>